<name>A0AA36AXA7_OCTVU</name>
<evidence type="ECO:0000313" key="1">
    <source>
        <dbReference type="EMBL" id="CAI9723343.1"/>
    </source>
</evidence>
<sequence>MQGKLLTTKLGLAGSMDAMLFMFDMVSYETVNDIPWPEGDEVLSEEACAAIQSLLTMNPDKRPRAIAASHFHLDFMKCQFVKIIMVLHYN</sequence>
<evidence type="ECO:0000313" key="2">
    <source>
        <dbReference type="Proteomes" id="UP001162480"/>
    </source>
</evidence>
<organism evidence="1 2">
    <name type="scientific">Octopus vulgaris</name>
    <name type="common">Common octopus</name>
    <dbReference type="NCBI Taxonomy" id="6645"/>
    <lineage>
        <taxon>Eukaryota</taxon>
        <taxon>Metazoa</taxon>
        <taxon>Spiralia</taxon>
        <taxon>Lophotrochozoa</taxon>
        <taxon>Mollusca</taxon>
        <taxon>Cephalopoda</taxon>
        <taxon>Coleoidea</taxon>
        <taxon>Octopodiformes</taxon>
        <taxon>Octopoda</taxon>
        <taxon>Incirrata</taxon>
        <taxon>Octopodidae</taxon>
        <taxon>Octopus</taxon>
    </lineage>
</organism>
<protein>
    <submittedName>
        <fullName evidence="1">Uncharacterized protein</fullName>
    </submittedName>
</protein>
<dbReference type="Proteomes" id="UP001162480">
    <property type="component" value="Chromosome 5"/>
</dbReference>
<dbReference type="EMBL" id="OX597818">
    <property type="protein sequence ID" value="CAI9723343.1"/>
    <property type="molecule type" value="Genomic_DNA"/>
</dbReference>
<reference evidence="1" key="1">
    <citation type="submission" date="2023-08" db="EMBL/GenBank/DDBJ databases">
        <authorList>
            <person name="Alioto T."/>
            <person name="Alioto T."/>
            <person name="Gomez Garrido J."/>
        </authorList>
    </citation>
    <scope>NUCLEOTIDE SEQUENCE</scope>
</reference>
<dbReference type="AlphaFoldDB" id="A0AA36AXA7"/>
<keyword evidence="2" id="KW-1185">Reference proteome</keyword>
<accession>A0AA36AXA7</accession>
<proteinExistence type="predicted"/>
<gene>
    <name evidence="1" type="ORF">OCTVUL_1B015794</name>
</gene>